<dbReference type="SUPFAM" id="SSF53335">
    <property type="entry name" value="S-adenosyl-L-methionine-dependent methyltransferases"/>
    <property type="match status" value="1"/>
</dbReference>
<dbReference type="AlphaFoldDB" id="A0A235BWF2"/>
<evidence type="ECO:0000313" key="2">
    <source>
        <dbReference type="EMBL" id="OYD16526.1"/>
    </source>
</evidence>
<dbReference type="EMBL" id="NOZQ01000062">
    <property type="protein sequence ID" value="OYD16526.1"/>
    <property type="molecule type" value="Genomic_DNA"/>
</dbReference>
<protein>
    <recommendedName>
        <fullName evidence="1">Methyltransferase domain-containing protein</fullName>
    </recommendedName>
</protein>
<reference evidence="2 3" key="1">
    <citation type="submission" date="2017-07" db="EMBL/GenBank/DDBJ databases">
        <title>Recovery of genomes from metagenomes via a dereplication, aggregation, and scoring strategy.</title>
        <authorList>
            <person name="Sieber C.M."/>
            <person name="Probst A.J."/>
            <person name="Sharrar A."/>
            <person name="Thomas B.C."/>
            <person name="Hess M."/>
            <person name="Tringe S.G."/>
            <person name="Banfield J.F."/>
        </authorList>
    </citation>
    <scope>NUCLEOTIDE SEQUENCE [LARGE SCALE GENOMIC DNA]</scope>
    <source>
        <strain evidence="2">JGI_Cruoil_03_44_89</strain>
    </source>
</reference>
<dbReference type="Proteomes" id="UP000215215">
    <property type="component" value="Unassembled WGS sequence"/>
</dbReference>
<organism evidence="2 3">
    <name type="scientific">candidate division WOR-3 bacterium JGI_Cruoil_03_44_89</name>
    <dbReference type="NCBI Taxonomy" id="1973748"/>
    <lineage>
        <taxon>Bacteria</taxon>
        <taxon>Bacteria division WOR-3</taxon>
    </lineage>
</organism>
<dbReference type="Pfam" id="PF13649">
    <property type="entry name" value="Methyltransf_25"/>
    <property type="match status" value="1"/>
</dbReference>
<dbReference type="CDD" id="cd02440">
    <property type="entry name" value="AdoMet_MTases"/>
    <property type="match status" value="1"/>
</dbReference>
<proteinExistence type="predicted"/>
<dbReference type="InterPro" id="IPR041698">
    <property type="entry name" value="Methyltransf_25"/>
</dbReference>
<comment type="caution">
    <text evidence="2">The sequence shown here is derived from an EMBL/GenBank/DDBJ whole genome shotgun (WGS) entry which is preliminary data.</text>
</comment>
<sequence length="264" mass="30537">MAEDRPKDIERVRKRWNEHANRYDGWYERFEGAVEHYVEWELLKGRLPQNRDAKILDAAGGTGRITLPLAKMGYSVTLCDISTGMINVAKQKLIKERISDKVKILECDVGDLPFPDESFDFILCWDGMIEAANELIRVTKRGGKISIFLMNRCREAIDLLPEDPASALALIKSRLDYIYHDEEKHRAVTAEDARKLFEAEGIRVIDIYAVCGWLNVLPIPEKVRESRNWDEKFFRQVAEMLLRLSKEPSVKGMSRHLVLYGERI</sequence>
<dbReference type="InterPro" id="IPR029063">
    <property type="entry name" value="SAM-dependent_MTases_sf"/>
</dbReference>
<evidence type="ECO:0000259" key="1">
    <source>
        <dbReference type="Pfam" id="PF13649"/>
    </source>
</evidence>
<accession>A0A235BWF2</accession>
<gene>
    <name evidence="2" type="ORF">CH333_03230</name>
</gene>
<dbReference type="Gene3D" id="3.40.50.150">
    <property type="entry name" value="Vaccinia Virus protein VP39"/>
    <property type="match status" value="1"/>
</dbReference>
<feature type="domain" description="Methyltransferase" evidence="1">
    <location>
        <begin position="55"/>
        <end position="143"/>
    </location>
</feature>
<name>A0A235BWF2_UNCW3</name>
<evidence type="ECO:0000313" key="3">
    <source>
        <dbReference type="Proteomes" id="UP000215215"/>
    </source>
</evidence>
<dbReference type="PANTHER" id="PTHR43591">
    <property type="entry name" value="METHYLTRANSFERASE"/>
    <property type="match status" value="1"/>
</dbReference>